<proteinExistence type="predicted"/>
<comment type="caution">
    <text evidence="2">The sequence shown here is derived from an EMBL/GenBank/DDBJ whole genome shotgun (WGS) entry which is preliminary data.</text>
</comment>
<dbReference type="PANTHER" id="PTHR11717">
    <property type="entry name" value="LOW MOLECULAR WEIGHT PROTEIN TYROSINE PHOSPHATASE"/>
    <property type="match status" value="1"/>
</dbReference>
<gene>
    <name evidence="2" type="ORF">JK636_08480</name>
</gene>
<dbReference type="PANTHER" id="PTHR11717:SF31">
    <property type="entry name" value="LOW MOLECULAR WEIGHT PROTEIN-TYROSINE-PHOSPHATASE ETP-RELATED"/>
    <property type="match status" value="1"/>
</dbReference>
<dbReference type="Proteomes" id="UP000632377">
    <property type="component" value="Unassembled WGS sequence"/>
</dbReference>
<dbReference type="CDD" id="cd16344">
    <property type="entry name" value="LMWPAP"/>
    <property type="match status" value="1"/>
</dbReference>
<organism evidence="2 3">
    <name type="scientific">Clostridium rhizosphaerae</name>
    <dbReference type="NCBI Taxonomy" id="2803861"/>
    <lineage>
        <taxon>Bacteria</taxon>
        <taxon>Bacillati</taxon>
        <taxon>Bacillota</taxon>
        <taxon>Clostridia</taxon>
        <taxon>Eubacteriales</taxon>
        <taxon>Clostridiaceae</taxon>
        <taxon>Clostridium</taxon>
    </lineage>
</organism>
<dbReference type="SUPFAM" id="SSF52788">
    <property type="entry name" value="Phosphotyrosine protein phosphatases I"/>
    <property type="match status" value="1"/>
</dbReference>
<dbReference type="InterPro" id="IPR050438">
    <property type="entry name" value="LMW_PTPase"/>
</dbReference>
<accession>A0ABS1T8X3</accession>
<sequence>MKILFVCTGNTCRSCMAEAIFNKLCTIKDTAAISAGISVIKNSKTSKHSAFLIKENCETDISTREAMQLTVNMLEDSDLVLTMTAYMKEMLIANYPHLRNKVYSLNEYVGIKGDVIDPYGGDITIYSKTFNDLKNAIILLLNKLKEDKGAL</sequence>
<evidence type="ECO:0000259" key="1">
    <source>
        <dbReference type="SMART" id="SM00226"/>
    </source>
</evidence>
<evidence type="ECO:0000313" key="3">
    <source>
        <dbReference type="Proteomes" id="UP000632377"/>
    </source>
</evidence>
<dbReference type="InterPro" id="IPR036196">
    <property type="entry name" value="Ptyr_pPase_sf"/>
</dbReference>
<feature type="domain" description="Phosphotyrosine protein phosphatase I" evidence="1">
    <location>
        <begin position="1"/>
        <end position="143"/>
    </location>
</feature>
<dbReference type="Gene3D" id="3.40.50.2300">
    <property type="match status" value="1"/>
</dbReference>
<name>A0ABS1T8X3_9CLOT</name>
<keyword evidence="3" id="KW-1185">Reference proteome</keyword>
<dbReference type="EMBL" id="JAESWC010000002">
    <property type="protein sequence ID" value="MBL4935793.1"/>
    <property type="molecule type" value="Genomic_DNA"/>
</dbReference>
<protein>
    <submittedName>
        <fullName evidence="2">Low molecular weight protein arginine phosphatase</fullName>
    </submittedName>
</protein>
<evidence type="ECO:0000313" key="2">
    <source>
        <dbReference type="EMBL" id="MBL4935793.1"/>
    </source>
</evidence>
<dbReference type="Pfam" id="PF01451">
    <property type="entry name" value="LMWPc"/>
    <property type="match status" value="1"/>
</dbReference>
<dbReference type="RefSeq" id="WP_202748382.1">
    <property type="nucleotide sequence ID" value="NZ_JAESWC010000002.1"/>
</dbReference>
<reference evidence="2 3" key="1">
    <citation type="submission" date="2021-01" db="EMBL/GenBank/DDBJ databases">
        <title>Genome public.</title>
        <authorList>
            <person name="Liu C."/>
            <person name="Sun Q."/>
        </authorList>
    </citation>
    <scope>NUCLEOTIDE SEQUENCE [LARGE SCALE GENOMIC DNA]</scope>
    <source>
        <strain evidence="2 3">YIM B02515</strain>
    </source>
</reference>
<dbReference type="SMART" id="SM00226">
    <property type="entry name" value="LMWPc"/>
    <property type="match status" value="1"/>
</dbReference>
<dbReference type="InterPro" id="IPR023485">
    <property type="entry name" value="Ptyr_pPase"/>
</dbReference>